<gene>
    <name evidence="1" type="ORF">bsdE14_15800</name>
</gene>
<proteinExistence type="predicted"/>
<evidence type="ECO:0000313" key="2">
    <source>
        <dbReference type="Proteomes" id="UP001208567"/>
    </source>
</evidence>
<reference evidence="1 2" key="1">
    <citation type="journal article" date="2024" name="Int. J. Syst. Evol. Microbiol.">
        <title>Clostridium omnivorum sp. nov., isolated from anoxic soil under the treatment of reductive soil disinfestation.</title>
        <authorList>
            <person name="Ueki A."/>
            <person name="Tonouchi A."/>
            <person name="Kaku N."/>
            <person name="Honma S."/>
            <person name="Ueki K."/>
        </authorList>
    </citation>
    <scope>NUCLEOTIDE SEQUENCE [LARGE SCALE GENOMIC DNA]</scope>
    <source>
        <strain evidence="1 2">E14</strain>
    </source>
</reference>
<organism evidence="1 2">
    <name type="scientific">Clostridium omnivorum</name>
    <dbReference type="NCBI Taxonomy" id="1604902"/>
    <lineage>
        <taxon>Bacteria</taxon>
        <taxon>Bacillati</taxon>
        <taxon>Bacillota</taxon>
        <taxon>Clostridia</taxon>
        <taxon>Eubacteriales</taxon>
        <taxon>Clostridiaceae</taxon>
        <taxon>Clostridium</taxon>
    </lineage>
</organism>
<evidence type="ECO:0008006" key="3">
    <source>
        <dbReference type="Google" id="ProtNLM"/>
    </source>
</evidence>
<dbReference type="Pfam" id="PF02635">
    <property type="entry name" value="DsrE"/>
    <property type="match status" value="1"/>
</dbReference>
<dbReference type="InterPro" id="IPR003787">
    <property type="entry name" value="Sulphur_relay_DsrE/F-like"/>
</dbReference>
<keyword evidence="2" id="KW-1185">Reference proteome</keyword>
<dbReference type="EMBL" id="BRXR01000001">
    <property type="protein sequence ID" value="GLC30170.1"/>
    <property type="molecule type" value="Genomic_DNA"/>
</dbReference>
<sequence length="116" mass="13209">MPEYKVIFHIDELNKWKLLLGNVSNLINSMDNDKLYVEVLANSEAVKYYDASQDLNADINTMESLNKKSVKFVACNNALMAFDIKKDNIFDFIDIVPAGVVELVKKQSEGFVYIKP</sequence>
<evidence type="ECO:0000313" key="1">
    <source>
        <dbReference type="EMBL" id="GLC30170.1"/>
    </source>
</evidence>
<accession>A0ABQ5N4W2</accession>
<name>A0ABQ5N4W2_9CLOT</name>
<dbReference type="RefSeq" id="WP_264849432.1">
    <property type="nucleotide sequence ID" value="NZ_BRXR01000001.1"/>
</dbReference>
<comment type="caution">
    <text evidence="1">The sequence shown here is derived from an EMBL/GenBank/DDBJ whole genome shotgun (WGS) entry which is preliminary data.</text>
</comment>
<dbReference type="SUPFAM" id="SSF75169">
    <property type="entry name" value="DsrEFH-like"/>
    <property type="match status" value="1"/>
</dbReference>
<dbReference type="InterPro" id="IPR027396">
    <property type="entry name" value="DsrEFH-like"/>
</dbReference>
<protein>
    <recommendedName>
        <fullName evidence="3">Sulfur reduction protein DsrE</fullName>
    </recommendedName>
</protein>
<dbReference type="PANTHER" id="PTHR37691:SF1">
    <property type="entry name" value="BLR3518 PROTEIN"/>
    <property type="match status" value="1"/>
</dbReference>
<dbReference type="Gene3D" id="3.40.1260.10">
    <property type="entry name" value="DsrEFH-like"/>
    <property type="match status" value="1"/>
</dbReference>
<dbReference type="PANTHER" id="PTHR37691">
    <property type="entry name" value="BLR3518 PROTEIN"/>
    <property type="match status" value="1"/>
</dbReference>
<dbReference type="Proteomes" id="UP001208567">
    <property type="component" value="Unassembled WGS sequence"/>
</dbReference>